<evidence type="ECO:0000256" key="2">
    <source>
        <dbReference type="SAM" id="Phobius"/>
    </source>
</evidence>
<dbReference type="AlphaFoldDB" id="A0ABD3SEJ1"/>
<gene>
    <name evidence="3" type="ORF">ACHAXA_006231</name>
</gene>
<feature type="transmembrane region" description="Helical" evidence="2">
    <location>
        <begin position="119"/>
        <end position="140"/>
    </location>
</feature>
<keyword evidence="4" id="KW-1185">Reference proteome</keyword>
<feature type="compositionally biased region" description="Basic and acidic residues" evidence="1">
    <location>
        <begin position="1"/>
        <end position="10"/>
    </location>
</feature>
<dbReference type="EMBL" id="JALLPB020000052">
    <property type="protein sequence ID" value="KAL3822867.1"/>
    <property type="molecule type" value="Genomic_DNA"/>
</dbReference>
<evidence type="ECO:0000313" key="4">
    <source>
        <dbReference type="Proteomes" id="UP001530377"/>
    </source>
</evidence>
<evidence type="ECO:0008006" key="5">
    <source>
        <dbReference type="Google" id="ProtNLM"/>
    </source>
</evidence>
<keyword evidence="2" id="KW-0812">Transmembrane</keyword>
<dbReference type="PANTHER" id="PTHR31303:SF1">
    <property type="entry name" value="CTP-DEPENDENT DIACYLGLYCEROL KINASE 1"/>
    <property type="match status" value="1"/>
</dbReference>
<sequence>MTNRDRPRQDQRRHHPMSVRSDGLHLSRRVQHACTGLALLAISHVVPPYPTGLVLLVIATFAFHRSHSRRINDEAWDEWYLERFGALLREHERGEWDEGDAAIGDSRITGRRRRKTSPALPGAFYFLLGTTLSCLLFTTVAARTSLLVLSIADPVAGLVGSLFGEYLHWNVSWERLLFRSRRALLPRGREKKIGNGMMDDGSSATDEEGGGPSVVGSVACALATVMCTYAYIPRPPVMDDGIVRDSKMISASGDAISLSLGLRLGVGIITAATEAVAGRRLGLIGMRLPDDNLMIPLVVGGLIDFGAV</sequence>
<proteinExistence type="predicted"/>
<dbReference type="InterPro" id="IPR037997">
    <property type="entry name" value="Dgk1-like"/>
</dbReference>
<feature type="region of interest" description="Disordered" evidence="1">
    <location>
        <begin position="1"/>
        <end position="22"/>
    </location>
</feature>
<keyword evidence="2" id="KW-0472">Membrane</keyword>
<protein>
    <recommendedName>
        <fullName evidence="5">Dolichol kinase</fullName>
    </recommendedName>
</protein>
<comment type="caution">
    <text evidence="3">The sequence shown here is derived from an EMBL/GenBank/DDBJ whole genome shotgun (WGS) entry which is preliminary data.</text>
</comment>
<dbReference type="Proteomes" id="UP001530377">
    <property type="component" value="Unassembled WGS sequence"/>
</dbReference>
<reference evidence="3 4" key="1">
    <citation type="submission" date="2024-10" db="EMBL/GenBank/DDBJ databases">
        <title>Updated reference genomes for cyclostephanoid diatoms.</title>
        <authorList>
            <person name="Roberts W.R."/>
            <person name="Alverson A.J."/>
        </authorList>
    </citation>
    <scope>NUCLEOTIDE SEQUENCE [LARGE SCALE GENOMIC DNA]</scope>
    <source>
        <strain evidence="3 4">AJA228-03</strain>
    </source>
</reference>
<evidence type="ECO:0000256" key="1">
    <source>
        <dbReference type="SAM" id="MobiDB-lite"/>
    </source>
</evidence>
<name>A0ABD3SEJ1_9STRA</name>
<dbReference type="PANTHER" id="PTHR31303">
    <property type="entry name" value="CTP-DEPENDENT DIACYLGLYCEROL KINASE 1"/>
    <property type="match status" value="1"/>
</dbReference>
<keyword evidence="2" id="KW-1133">Transmembrane helix</keyword>
<evidence type="ECO:0000313" key="3">
    <source>
        <dbReference type="EMBL" id="KAL3822867.1"/>
    </source>
</evidence>
<organism evidence="3 4">
    <name type="scientific">Cyclostephanos tholiformis</name>
    <dbReference type="NCBI Taxonomy" id="382380"/>
    <lineage>
        <taxon>Eukaryota</taxon>
        <taxon>Sar</taxon>
        <taxon>Stramenopiles</taxon>
        <taxon>Ochrophyta</taxon>
        <taxon>Bacillariophyta</taxon>
        <taxon>Coscinodiscophyceae</taxon>
        <taxon>Thalassiosirophycidae</taxon>
        <taxon>Stephanodiscales</taxon>
        <taxon>Stephanodiscaceae</taxon>
        <taxon>Cyclostephanos</taxon>
    </lineage>
</organism>
<accession>A0ABD3SEJ1</accession>